<dbReference type="Proteomes" id="UP001139028">
    <property type="component" value="Unassembled WGS sequence"/>
</dbReference>
<evidence type="ECO:0000313" key="3">
    <source>
        <dbReference type="Proteomes" id="UP001139028"/>
    </source>
</evidence>
<feature type="transmembrane region" description="Helical" evidence="1">
    <location>
        <begin position="242"/>
        <end position="270"/>
    </location>
</feature>
<feature type="transmembrane region" description="Helical" evidence="1">
    <location>
        <begin position="38"/>
        <end position="61"/>
    </location>
</feature>
<feature type="transmembrane region" description="Helical" evidence="1">
    <location>
        <begin position="5"/>
        <end position="26"/>
    </location>
</feature>
<sequence>MHYTFVFIGAIVISPIVATLGHLVIGLSGNTILADYEIASFFLSPAGLFGTLTLFIVVIILELFKLSALITVLDRHEPPFLAARNAIYTTFRITTRLGGFAWKLVQKILIAMIPGLAIVIFCVIFFFTEYDINYYLQHRPIEFWLAVLLIGSGLLLTIIFSFFVIVTGGLSLPLIVLRGESVKSALFHARSLSLRVRRRFSVSICIWFLLDVLIHTVFFIAFEWFGSQVILFAKFSPDFLVVILGCLVFLLAAGNTVIDGLMSGSLALLLKSSICTTDKKLHKQCDRIHPQYFGQF</sequence>
<feature type="transmembrane region" description="Helical" evidence="1">
    <location>
        <begin position="143"/>
        <end position="176"/>
    </location>
</feature>
<gene>
    <name evidence="2" type="ORF">MO867_21440</name>
</gene>
<name>A0A9X2ESD3_9GAMM</name>
<protein>
    <recommendedName>
        <fullName evidence="4">Glycerophosphoryl diester phosphodiesterase membrane domain-containing protein</fullName>
    </recommendedName>
</protein>
<keyword evidence="3" id="KW-1185">Reference proteome</keyword>
<keyword evidence="1" id="KW-0812">Transmembrane</keyword>
<dbReference type="AlphaFoldDB" id="A0A9X2ESD3"/>
<evidence type="ECO:0008006" key="4">
    <source>
        <dbReference type="Google" id="ProtNLM"/>
    </source>
</evidence>
<keyword evidence="1" id="KW-1133">Transmembrane helix</keyword>
<accession>A0A9X2ESD3</accession>
<evidence type="ECO:0000256" key="1">
    <source>
        <dbReference type="SAM" id="Phobius"/>
    </source>
</evidence>
<reference evidence="2" key="1">
    <citation type="journal article" date="2022" name="Arch. Microbiol.">
        <title>Microbulbifer okhotskensis sp. nov., isolated from a deep bottom sediment of the Okhotsk Sea.</title>
        <authorList>
            <person name="Romanenko L."/>
            <person name="Kurilenko V."/>
            <person name="Otstavnykh N."/>
            <person name="Velansky P."/>
            <person name="Isaeva M."/>
            <person name="Mikhailov V."/>
        </authorList>
    </citation>
    <scope>NUCLEOTIDE SEQUENCE</scope>
    <source>
        <strain evidence="2">OS29</strain>
    </source>
</reference>
<dbReference type="RefSeq" id="WP_252472933.1">
    <property type="nucleotide sequence ID" value="NZ_JALBWM010000228.1"/>
</dbReference>
<dbReference type="EMBL" id="JALBWM010000228">
    <property type="protein sequence ID" value="MCO1336895.1"/>
    <property type="molecule type" value="Genomic_DNA"/>
</dbReference>
<organism evidence="2 3">
    <name type="scientific">Microbulbifer okhotskensis</name>
    <dbReference type="NCBI Taxonomy" id="2926617"/>
    <lineage>
        <taxon>Bacteria</taxon>
        <taxon>Pseudomonadati</taxon>
        <taxon>Pseudomonadota</taxon>
        <taxon>Gammaproteobacteria</taxon>
        <taxon>Cellvibrionales</taxon>
        <taxon>Microbulbiferaceae</taxon>
        <taxon>Microbulbifer</taxon>
    </lineage>
</organism>
<evidence type="ECO:0000313" key="2">
    <source>
        <dbReference type="EMBL" id="MCO1336895.1"/>
    </source>
</evidence>
<proteinExistence type="predicted"/>
<keyword evidence="1" id="KW-0472">Membrane</keyword>
<feature type="transmembrane region" description="Helical" evidence="1">
    <location>
        <begin position="200"/>
        <end position="222"/>
    </location>
</feature>
<comment type="caution">
    <text evidence="2">The sequence shown here is derived from an EMBL/GenBank/DDBJ whole genome shotgun (WGS) entry which is preliminary data.</text>
</comment>
<feature type="transmembrane region" description="Helical" evidence="1">
    <location>
        <begin position="108"/>
        <end position="128"/>
    </location>
</feature>